<dbReference type="VEuPathDB" id="FungiDB:RO3G_14095"/>
<organism evidence="1 2">
    <name type="scientific">Rhizopus delemar (strain RA 99-880 / ATCC MYA-4621 / FGSC 9543 / NRRL 43880)</name>
    <name type="common">Mucormycosis agent</name>
    <name type="synonym">Rhizopus arrhizus var. delemar</name>
    <dbReference type="NCBI Taxonomy" id="246409"/>
    <lineage>
        <taxon>Eukaryota</taxon>
        <taxon>Fungi</taxon>
        <taxon>Fungi incertae sedis</taxon>
        <taxon>Mucoromycota</taxon>
        <taxon>Mucoromycotina</taxon>
        <taxon>Mucoromycetes</taxon>
        <taxon>Mucorales</taxon>
        <taxon>Mucorineae</taxon>
        <taxon>Rhizopodaceae</taxon>
        <taxon>Rhizopus</taxon>
    </lineage>
</organism>
<protein>
    <submittedName>
        <fullName evidence="1">Uncharacterized protein</fullName>
    </submittedName>
</protein>
<evidence type="ECO:0000313" key="2">
    <source>
        <dbReference type="Proteomes" id="UP000009138"/>
    </source>
</evidence>
<sequence length="53" mass="6213">MSEPSNVYDFNDQSKFQMYEIFSTEVSNQVQESQFNTVKVEEKYGIPVSTLRL</sequence>
<accession>I1CLQ4</accession>
<dbReference type="EMBL" id="CH476744">
    <property type="protein sequence ID" value="EIE89384.1"/>
    <property type="molecule type" value="Genomic_DNA"/>
</dbReference>
<dbReference type="Proteomes" id="UP000009138">
    <property type="component" value="Unassembled WGS sequence"/>
</dbReference>
<dbReference type="InParanoid" id="I1CLQ4"/>
<proteinExistence type="predicted"/>
<dbReference type="RefSeq" id="XP_067524780.1">
    <property type="nucleotide sequence ID" value="XM_067668679.1"/>
</dbReference>
<dbReference type="GeneID" id="93621060"/>
<keyword evidence="2" id="KW-1185">Reference proteome</keyword>
<gene>
    <name evidence="1" type="ORF">RO3G_14095</name>
</gene>
<name>I1CLQ4_RHIO9</name>
<dbReference type="AlphaFoldDB" id="I1CLQ4"/>
<reference evidence="1 2" key="1">
    <citation type="journal article" date="2009" name="PLoS Genet.">
        <title>Genomic analysis of the basal lineage fungus Rhizopus oryzae reveals a whole-genome duplication.</title>
        <authorList>
            <person name="Ma L.-J."/>
            <person name="Ibrahim A.S."/>
            <person name="Skory C."/>
            <person name="Grabherr M.G."/>
            <person name="Burger G."/>
            <person name="Butler M."/>
            <person name="Elias M."/>
            <person name="Idnurm A."/>
            <person name="Lang B.F."/>
            <person name="Sone T."/>
            <person name="Abe A."/>
            <person name="Calvo S.E."/>
            <person name="Corrochano L.M."/>
            <person name="Engels R."/>
            <person name="Fu J."/>
            <person name="Hansberg W."/>
            <person name="Kim J.-M."/>
            <person name="Kodira C.D."/>
            <person name="Koehrsen M.J."/>
            <person name="Liu B."/>
            <person name="Miranda-Saavedra D."/>
            <person name="O'Leary S."/>
            <person name="Ortiz-Castellanos L."/>
            <person name="Poulter R."/>
            <person name="Rodriguez-Romero J."/>
            <person name="Ruiz-Herrera J."/>
            <person name="Shen Y.-Q."/>
            <person name="Zeng Q."/>
            <person name="Galagan J."/>
            <person name="Birren B.W."/>
            <person name="Cuomo C.A."/>
            <person name="Wickes B.L."/>
        </authorList>
    </citation>
    <scope>NUCLEOTIDE SEQUENCE [LARGE SCALE GENOMIC DNA]</scope>
    <source>
        <strain evidence="2">RA 99-880 / ATCC MYA-4621 / FGSC 9543 / NRRL 43880</strain>
    </source>
</reference>
<evidence type="ECO:0000313" key="1">
    <source>
        <dbReference type="EMBL" id="EIE89384.1"/>
    </source>
</evidence>